<organism evidence="1 2">
    <name type="scientific">Steinernema hermaphroditum</name>
    <dbReference type="NCBI Taxonomy" id="289476"/>
    <lineage>
        <taxon>Eukaryota</taxon>
        <taxon>Metazoa</taxon>
        <taxon>Ecdysozoa</taxon>
        <taxon>Nematoda</taxon>
        <taxon>Chromadorea</taxon>
        <taxon>Rhabditida</taxon>
        <taxon>Tylenchina</taxon>
        <taxon>Panagrolaimomorpha</taxon>
        <taxon>Strongyloidoidea</taxon>
        <taxon>Steinernematidae</taxon>
        <taxon>Steinernema</taxon>
    </lineage>
</organism>
<name>A0AA39HM37_9BILA</name>
<dbReference type="Proteomes" id="UP001175271">
    <property type="component" value="Unassembled WGS sequence"/>
</dbReference>
<sequence>MDGVPETFVREVCHLLTDANQKALRRVPTWGRIAQKVWPRADFFSLVVKIYLDSDDVHYWLFPNQSHTPVFQFKSLLQMITEFQTWRINKVFVSCEEVDIGNTASYQNALTDDIVQGLGTALKKQSIPISLLVDHYPMDRYPLIDKLLGVLPRVTTVEYRNQWVQSEVLSSCIQRGVLQRFSCTFSREILNVLPDMLKLKCFRRLAVRKNPEQEEDWTTFEEILQISDMDVTLGDEIVASRR</sequence>
<accession>A0AA39HM37</accession>
<comment type="caution">
    <text evidence="1">The sequence shown here is derived from an EMBL/GenBank/DDBJ whole genome shotgun (WGS) entry which is preliminary data.</text>
</comment>
<keyword evidence="2" id="KW-1185">Reference proteome</keyword>
<protein>
    <submittedName>
        <fullName evidence="1">Uncharacterized protein</fullName>
    </submittedName>
</protein>
<gene>
    <name evidence="1" type="ORF">QR680_003650</name>
</gene>
<reference evidence="1" key="1">
    <citation type="submission" date="2023-06" db="EMBL/GenBank/DDBJ databases">
        <title>Genomic analysis of the entomopathogenic nematode Steinernema hermaphroditum.</title>
        <authorList>
            <person name="Schwarz E.M."/>
            <person name="Heppert J.K."/>
            <person name="Baniya A."/>
            <person name="Schwartz H.T."/>
            <person name="Tan C.-H."/>
            <person name="Antoshechkin I."/>
            <person name="Sternberg P.W."/>
            <person name="Goodrich-Blair H."/>
            <person name="Dillman A.R."/>
        </authorList>
    </citation>
    <scope>NUCLEOTIDE SEQUENCE</scope>
    <source>
        <strain evidence="1">PS9179</strain>
        <tissue evidence="1">Whole animal</tissue>
    </source>
</reference>
<evidence type="ECO:0000313" key="1">
    <source>
        <dbReference type="EMBL" id="KAK0407880.1"/>
    </source>
</evidence>
<dbReference type="AlphaFoldDB" id="A0AA39HM37"/>
<proteinExistence type="predicted"/>
<dbReference type="EMBL" id="JAUCMV010000003">
    <property type="protein sequence ID" value="KAK0407880.1"/>
    <property type="molecule type" value="Genomic_DNA"/>
</dbReference>
<evidence type="ECO:0000313" key="2">
    <source>
        <dbReference type="Proteomes" id="UP001175271"/>
    </source>
</evidence>